<dbReference type="Gene3D" id="1.10.510.10">
    <property type="entry name" value="Transferase(Phosphotransferase) domain 1"/>
    <property type="match status" value="2"/>
</dbReference>
<dbReference type="Proteomes" id="UP000027730">
    <property type="component" value="Unassembled WGS sequence"/>
</dbReference>
<evidence type="ECO:0000256" key="4">
    <source>
        <dbReference type="ARBA" id="ARBA00022741"/>
    </source>
</evidence>
<dbReference type="PROSITE" id="PS50011">
    <property type="entry name" value="PROTEIN_KINASE_DOM"/>
    <property type="match status" value="1"/>
</dbReference>
<keyword evidence="2" id="KW-0723">Serine/threonine-protein kinase</keyword>
<organism evidence="11 12">
    <name type="scientific">Aureobasidium namibiae CBS 147.97</name>
    <dbReference type="NCBI Taxonomy" id="1043004"/>
    <lineage>
        <taxon>Eukaryota</taxon>
        <taxon>Fungi</taxon>
        <taxon>Dikarya</taxon>
        <taxon>Ascomycota</taxon>
        <taxon>Pezizomycotina</taxon>
        <taxon>Dothideomycetes</taxon>
        <taxon>Dothideomycetidae</taxon>
        <taxon>Dothideales</taxon>
        <taxon>Saccotheciaceae</taxon>
        <taxon>Aureobasidium</taxon>
    </lineage>
</organism>
<dbReference type="Pfam" id="PF00069">
    <property type="entry name" value="Pkinase"/>
    <property type="match status" value="1"/>
</dbReference>
<evidence type="ECO:0000313" key="12">
    <source>
        <dbReference type="Proteomes" id="UP000027730"/>
    </source>
</evidence>
<comment type="catalytic activity">
    <reaction evidence="7">
        <text>L-threonyl-[protein] + ATP = O-phospho-L-threonyl-[protein] + ADP + H(+)</text>
        <dbReference type="Rhea" id="RHEA:46608"/>
        <dbReference type="Rhea" id="RHEA-COMP:11060"/>
        <dbReference type="Rhea" id="RHEA-COMP:11605"/>
        <dbReference type="ChEBI" id="CHEBI:15378"/>
        <dbReference type="ChEBI" id="CHEBI:30013"/>
        <dbReference type="ChEBI" id="CHEBI:30616"/>
        <dbReference type="ChEBI" id="CHEBI:61977"/>
        <dbReference type="ChEBI" id="CHEBI:456216"/>
        <dbReference type="EC" id="2.7.11.1"/>
    </reaction>
</comment>
<evidence type="ECO:0000256" key="2">
    <source>
        <dbReference type="ARBA" id="ARBA00022527"/>
    </source>
</evidence>
<name>A0A074X0T5_9PEZI</name>
<dbReference type="GeneID" id="25414389"/>
<dbReference type="InterPro" id="IPR000719">
    <property type="entry name" value="Prot_kinase_dom"/>
</dbReference>
<reference evidence="11 12" key="1">
    <citation type="journal article" date="2014" name="BMC Genomics">
        <title>Genome sequencing of four Aureobasidium pullulans varieties: biotechnological potential, stress tolerance, and description of new species.</title>
        <authorList>
            <person name="Gostin Ar C."/>
            <person name="Ohm R.A."/>
            <person name="Kogej T."/>
            <person name="Sonjak S."/>
            <person name="Turk M."/>
            <person name="Zajc J."/>
            <person name="Zalar P."/>
            <person name="Grube M."/>
            <person name="Sun H."/>
            <person name="Han J."/>
            <person name="Sharma A."/>
            <person name="Chiniquy J."/>
            <person name="Ngan C.Y."/>
            <person name="Lipzen A."/>
            <person name="Barry K."/>
            <person name="Grigoriev I.V."/>
            <person name="Gunde-Cimerman N."/>
        </authorList>
    </citation>
    <scope>NUCLEOTIDE SEQUENCE [LARGE SCALE GENOMIC DNA]</scope>
    <source>
        <strain evidence="11 12">CBS 147.97</strain>
    </source>
</reference>
<evidence type="ECO:0000256" key="7">
    <source>
        <dbReference type="ARBA" id="ARBA00047899"/>
    </source>
</evidence>
<dbReference type="PANTHER" id="PTHR24361">
    <property type="entry name" value="MITOGEN-ACTIVATED KINASE KINASE KINASE"/>
    <property type="match status" value="1"/>
</dbReference>
<dbReference type="HOGENOM" id="CLU_823821_0_0_1"/>
<dbReference type="RefSeq" id="XP_013422428.1">
    <property type="nucleotide sequence ID" value="XM_013566974.1"/>
</dbReference>
<dbReference type="EMBL" id="KL584733">
    <property type="protein sequence ID" value="KEQ68241.1"/>
    <property type="molecule type" value="Genomic_DNA"/>
</dbReference>
<dbReference type="InterPro" id="IPR011009">
    <property type="entry name" value="Kinase-like_dom_sf"/>
</dbReference>
<evidence type="ECO:0000313" key="11">
    <source>
        <dbReference type="EMBL" id="KEQ68241.1"/>
    </source>
</evidence>
<keyword evidence="12" id="KW-1185">Reference proteome</keyword>
<evidence type="ECO:0000256" key="5">
    <source>
        <dbReference type="ARBA" id="ARBA00022777"/>
    </source>
</evidence>
<dbReference type="OrthoDB" id="10627365at2759"/>
<keyword evidence="3" id="KW-0808">Transferase</keyword>
<dbReference type="GO" id="GO:0004674">
    <property type="term" value="F:protein serine/threonine kinase activity"/>
    <property type="evidence" value="ECO:0007669"/>
    <property type="project" value="UniProtKB-KW"/>
</dbReference>
<dbReference type="STRING" id="1043004.A0A074X0T5"/>
<evidence type="ECO:0000256" key="8">
    <source>
        <dbReference type="ARBA" id="ARBA00048679"/>
    </source>
</evidence>
<evidence type="ECO:0000259" key="10">
    <source>
        <dbReference type="PROSITE" id="PS50011"/>
    </source>
</evidence>
<comment type="catalytic activity">
    <reaction evidence="8">
        <text>L-seryl-[protein] + ATP = O-phospho-L-seryl-[protein] + ADP + H(+)</text>
        <dbReference type="Rhea" id="RHEA:17989"/>
        <dbReference type="Rhea" id="RHEA-COMP:9863"/>
        <dbReference type="Rhea" id="RHEA-COMP:11604"/>
        <dbReference type="ChEBI" id="CHEBI:15378"/>
        <dbReference type="ChEBI" id="CHEBI:29999"/>
        <dbReference type="ChEBI" id="CHEBI:30616"/>
        <dbReference type="ChEBI" id="CHEBI:83421"/>
        <dbReference type="ChEBI" id="CHEBI:456216"/>
        <dbReference type="EC" id="2.7.11.1"/>
    </reaction>
</comment>
<dbReference type="PANTHER" id="PTHR24361:SF433">
    <property type="entry name" value="PROTEIN KINASE DOMAIN-CONTAINING PROTEIN"/>
    <property type="match status" value="1"/>
</dbReference>
<proteinExistence type="predicted"/>
<dbReference type="SMART" id="SM00220">
    <property type="entry name" value="S_TKc"/>
    <property type="match status" value="1"/>
</dbReference>
<feature type="region of interest" description="Disordered" evidence="9">
    <location>
        <begin position="1"/>
        <end position="46"/>
    </location>
</feature>
<gene>
    <name evidence="11" type="ORF">M436DRAFT_68307</name>
</gene>
<feature type="compositionally biased region" description="Low complexity" evidence="9">
    <location>
        <begin position="12"/>
        <end position="29"/>
    </location>
</feature>
<keyword evidence="6" id="KW-0067">ATP-binding</keyword>
<dbReference type="AlphaFoldDB" id="A0A074X0T5"/>
<dbReference type="EC" id="2.7.11.1" evidence="1"/>
<dbReference type="GO" id="GO:0005524">
    <property type="term" value="F:ATP binding"/>
    <property type="evidence" value="ECO:0007669"/>
    <property type="project" value="UniProtKB-KW"/>
</dbReference>
<accession>A0A074X0T5</accession>
<keyword evidence="5 11" id="KW-0418">Kinase</keyword>
<protein>
    <recommendedName>
        <fullName evidence="1">non-specific serine/threonine protein kinase</fullName>
        <ecNumber evidence="1">2.7.11.1</ecNumber>
    </recommendedName>
</protein>
<evidence type="ECO:0000256" key="1">
    <source>
        <dbReference type="ARBA" id="ARBA00012513"/>
    </source>
</evidence>
<dbReference type="SUPFAM" id="SSF56112">
    <property type="entry name" value="Protein kinase-like (PK-like)"/>
    <property type="match status" value="1"/>
</dbReference>
<dbReference type="GO" id="GO:0005737">
    <property type="term" value="C:cytoplasm"/>
    <property type="evidence" value="ECO:0007669"/>
    <property type="project" value="TreeGrafter"/>
</dbReference>
<feature type="domain" description="Protein kinase" evidence="10">
    <location>
        <begin position="1"/>
        <end position="335"/>
    </location>
</feature>
<evidence type="ECO:0000256" key="9">
    <source>
        <dbReference type="SAM" id="MobiDB-lite"/>
    </source>
</evidence>
<dbReference type="InterPro" id="IPR053235">
    <property type="entry name" value="Ser_Thr_kinase"/>
</dbReference>
<evidence type="ECO:0000256" key="3">
    <source>
        <dbReference type="ARBA" id="ARBA00022679"/>
    </source>
</evidence>
<keyword evidence="4" id="KW-0547">Nucleotide-binding</keyword>
<evidence type="ECO:0000256" key="6">
    <source>
        <dbReference type="ARBA" id="ARBA00022840"/>
    </source>
</evidence>
<sequence length="337" mass="37302">MPSPTLALETNSDSPKQSSSASAPTSDASMPWQRPSNNYEPIDEEPIGHSVDKARVVVVKVLVLDRAIAKAEWRKVQKKHATLTLEGYIEAVSTYEADIMKRLKHKHIVEHYHDHAGGSTPNLIMTNICMEKLDCDFTTFIAEAAGLLSKPGIASFLRQLCLATRFIHGEGIDVFGGTPYYMAPERLKYKGKCYHALDVWGIGCVLTFIVKAAPAFCFPALTLALQYKIFGDHPDLSDDEGKEELPTLPTADKIQMLAILATLGWQSLAGQEEWRAELEALAKVEASFYTKIQREFKNGLTDKLGADGLDFAESCLALEADERPDAAGLLEHRYLKF</sequence>